<evidence type="ECO:0000256" key="2">
    <source>
        <dbReference type="ARBA" id="ARBA00022741"/>
    </source>
</evidence>
<dbReference type="RefSeq" id="WP_284350257.1">
    <property type="nucleotide sequence ID" value="NZ_BRXS01000003.1"/>
</dbReference>
<feature type="region of interest" description="Disordered" evidence="6">
    <location>
        <begin position="1"/>
        <end position="23"/>
    </location>
</feature>
<dbReference type="Proteomes" id="UP001161325">
    <property type="component" value="Unassembled WGS sequence"/>
</dbReference>
<dbReference type="InterPro" id="IPR008271">
    <property type="entry name" value="Ser/Thr_kinase_AS"/>
</dbReference>
<dbReference type="EMBL" id="BRXS01000003">
    <property type="protein sequence ID" value="GLC25798.1"/>
    <property type="molecule type" value="Genomic_DNA"/>
</dbReference>
<dbReference type="InterPro" id="IPR017441">
    <property type="entry name" value="Protein_kinase_ATP_BS"/>
</dbReference>
<dbReference type="PROSITE" id="PS00107">
    <property type="entry name" value="PROTEIN_KINASE_ATP"/>
    <property type="match status" value="1"/>
</dbReference>
<dbReference type="PROSITE" id="PS00108">
    <property type="entry name" value="PROTEIN_KINASE_ST"/>
    <property type="match status" value="1"/>
</dbReference>
<evidence type="ECO:0000256" key="4">
    <source>
        <dbReference type="ARBA" id="ARBA00022840"/>
    </source>
</evidence>
<keyword evidence="1" id="KW-0808">Transferase</keyword>
<dbReference type="PROSITE" id="PS50011">
    <property type="entry name" value="PROTEIN_KINASE_DOM"/>
    <property type="match status" value="1"/>
</dbReference>
<comment type="caution">
    <text evidence="8">The sequence shown here is derived from an EMBL/GenBank/DDBJ whole genome shotgun (WGS) entry which is preliminary data.</text>
</comment>
<dbReference type="GO" id="GO:0005524">
    <property type="term" value="F:ATP binding"/>
    <property type="evidence" value="ECO:0007669"/>
    <property type="project" value="UniProtKB-UniRule"/>
</dbReference>
<feature type="compositionally biased region" description="Polar residues" evidence="6">
    <location>
        <begin position="321"/>
        <end position="332"/>
    </location>
</feature>
<evidence type="ECO:0000313" key="8">
    <source>
        <dbReference type="EMBL" id="GLC25798.1"/>
    </source>
</evidence>
<dbReference type="InterPro" id="IPR011009">
    <property type="entry name" value="Kinase-like_dom_sf"/>
</dbReference>
<sequence length="770" mass="79011">MSDAPPDAPLPDASTGAPPGSATPDRFRDALEAALTPSYALGRELGGGGMSRVFLAEERSLGRTVVVKVLPPDLAAGINRDRFRREIQLAARLQHPHIVPLLAAGEVDGSLYYTMPYIQGESVRAALARGRRFGVRDVVRLLHDVVDALAHAHARGIVHRDVKPGNVLLQGSHALVTDFGVAKALSAARGGHTSGDGGDAHDPFVTVTGATSTGLAIGTPAYMAPEQLAADPSADHRVDLYAAGLLAYELCTGASPFLAESPRATLAAQLTRMPDPLHVVRPDVPPALSDVIMRCLAKEPADRPPSAEALLADLEAATQGVQLSSGERSVSSGEAGAYGEGTTPRSGATAPIPTPISAPTPATAAIPGGAALTAPMPAPAAAPDARRHAWLVAGIVMGAGLALLAGVAFSRARLGEPVPVPPAAPVAATLPAAGPPTPAAVVPTPPAAVPAPPRPARLTREDSLAIAAAVERRLAAEATARRRAEEKPMAPAEREAMRAEAWKRYGDSVRASVEKQFGAMDRQFGPEVARAMTHAGNVVGQRMPLPPTGATGATGAAGAAGTNAAPRVFVVPPMPAVGEAAAAAAAAALAADPNVARLAGRTPRPRPGVRRVTVLDLSDGTARPDLRPAVLAASEGLRKMVASMPGYDLPDAAATREAARTGMPLQAAGVATHAGAVVSGSVVMRRDSIAQVVLLIHDMERGYPRSVRVTAAVRPGDDAAAVAASLVEALSKAFPAALERVKWKDASKDAKGETRFEPRQDDGKSPSIER</sequence>
<dbReference type="InterPro" id="IPR000719">
    <property type="entry name" value="Prot_kinase_dom"/>
</dbReference>
<feature type="region of interest" description="Disordered" evidence="6">
    <location>
        <begin position="321"/>
        <end position="364"/>
    </location>
</feature>
<dbReference type="Pfam" id="PF00069">
    <property type="entry name" value="Pkinase"/>
    <property type="match status" value="1"/>
</dbReference>
<evidence type="ECO:0000256" key="5">
    <source>
        <dbReference type="PROSITE-ProRule" id="PRU10141"/>
    </source>
</evidence>
<proteinExistence type="predicted"/>
<feature type="domain" description="Protein kinase" evidence="7">
    <location>
        <begin position="39"/>
        <end position="318"/>
    </location>
</feature>
<evidence type="ECO:0000256" key="3">
    <source>
        <dbReference type="ARBA" id="ARBA00022777"/>
    </source>
</evidence>
<protein>
    <recommendedName>
        <fullName evidence="7">Protein kinase domain-containing protein</fullName>
    </recommendedName>
</protein>
<evidence type="ECO:0000256" key="6">
    <source>
        <dbReference type="SAM" id="MobiDB-lite"/>
    </source>
</evidence>
<dbReference type="Gene3D" id="3.30.200.20">
    <property type="entry name" value="Phosphorylase Kinase, domain 1"/>
    <property type="match status" value="1"/>
</dbReference>
<dbReference type="Gene3D" id="1.10.510.10">
    <property type="entry name" value="Transferase(Phosphotransferase) domain 1"/>
    <property type="match status" value="1"/>
</dbReference>
<evidence type="ECO:0000259" key="7">
    <source>
        <dbReference type="PROSITE" id="PS50011"/>
    </source>
</evidence>
<keyword evidence="4 5" id="KW-0067">ATP-binding</keyword>
<keyword evidence="9" id="KW-1185">Reference proteome</keyword>
<reference evidence="8" key="1">
    <citation type="submission" date="2022-08" db="EMBL/GenBank/DDBJ databases">
        <title>Draft genome sequencing of Roseisolibacter agri AW1220.</title>
        <authorList>
            <person name="Tobiishi Y."/>
            <person name="Tonouchi A."/>
        </authorList>
    </citation>
    <scope>NUCLEOTIDE SEQUENCE</scope>
    <source>
        <strain evidence="8">AW1220</strain>
    </source>
</reference>
<dbReference type="PANTHER" id="PTHR43289:SF30">
    <property type="entry name" value="NON-SPECIFIC SERINE_THREONINE PROTEIN KINASE"/>
    <property type="match status" value="1"/>
</dbReference>
<dbReference type="PANTHER" id="PTHR43289">
    <property type="entry name" value="MITOGEN-ACTIVATED PROTEIN KINASE KINASE KINASE 20-RELATED"/>
    <property type="match status" value="1"/>
</dbReference>
<feature type="region of interest" description="Disordered" evidence="6">
    <location>
        <begin position="743"/>
        <end position="770"/>
    </location>
</feature>
<name>A0AA37VAU7_9BACT</name>
<accession>A0AA37VAU7</accession>
<keyword evidence="3" id="KW-0418">Kinase</keyword>
<dbReference type="AlphaFoldDB" id="A0AA37VAU7"/>
<dbReference type="SMART" id="SM00220">
    <property type="entry name" value="S_TKc"/>
    <property type="match status" value="1"/>
</dbReference>
<dbReference type="CDD" id="cd14014">
    <property type="entry name" value="STKc_PknB_like"/>
    <property type="match status" value="1"/>
</dbReference>
<evidence type="ECO:0000256" key="1">
    <source>
        <dbReference type="ARBA" id="ARBA00022679"/>
    </source>
</evidence>
<feature type="compositionally biased region" description="Low complexity" evidence="6">
    <location>
        <begin position="1"/>
        <end position="13"/>
    </location>
</feature>
<dbReference type="SUPFAM" id="SSF56112">
    <property type="entry name" value="Protein kinase-like (PK-like)"/>
    <property type="match status" value="1"/>
</dbReference>
<dbReference type="GO" id="GO:0004674">
    <property type="term" value="F:protein serine/threonine kinase activity"/>
    <property type="evidence" value="ECO:0007669"/>
    <property type="project" value="TreeGrafter"/>
</dbReference>
<feature type="binding site" evidence="5">
    <location>
        <position position="68"/>
    </location>
    <ligand>
        <name>ATP</name>
        <dbReference type="ChEBI" id="CHEBI:30616"/>
    </ligand>
</feature>
<keyword evidence="2 5" id="KW-0547">Nucleotide-binding</keyword>
<organism evidence="8 9">
    <name type="scientific">Roseisolibacter agri</name>
    <dbReference type="NCBI Taxonomy" id="2014610"/>
    <lineage>
        <taxon>Bacteria</taxon>
        <taxon>Pseudomonadati</taxon>
        <taxon>Gemmatimonadota</taxon>
        <taxon>Gemmatimonadia</taxon>
        <taxon>Gemmatimonadales</taxon>
        <taxon>Gemmatimonadaceae</taxon>
        <taxon>Roseisolibacter</taxon>
    </lineage>
</organism>
<gene>
    <name evidence="8" type="ORF">rosag_23110</name>
</gene>
<evidence type="ECO:0000313" key="9">
    <source>
        <dbReference type="Proteomes" id="UP001161325"/>
    </source>
</evidence>